<dbReference type="GO" id="GO:0000155">
    <property type="term" value="F:phosphorelay sensor kinase activity"/>
    <property type="evidence" value="ECO:0007669"/>
    <property type="project" value="InterPro"/>
</dbReference>
<dbReference type="Gene3D" id="1.10.287.130">
    <property type="match status" value="1"/>
</dbReference>
<comment type="caution">
    <text evidence="5">The sequence shown here is derived from an EMBL/GenBank/DDBJ whole genome shotgun (WGS) entry which is preliminary data.</text>
</comment>
<dbReference type="SMART" id="SM01317">
    <property type="entry name" value="SPOB_ab"/>
    <property type="match status" value="1"/>
</dbReference>
<dbReference type="RefSeq" id="WP_120116231.1">
    <property type="nucleotide sequence ID" value="NZ_QYTW02000012.1"/>
</dbReference>
<sequence length="181" mass="21680">MSKNWTILETLKYTRHDWLNRLQLIKGNISLGKTEQAERIMDEIVMEMQQEAMLSNIELPRFAEKLLTHNWSGSHFKVEYELITLPKKFPLHDDLLTEWICAFFEQLNKAILPFYENCLYVKIESTEEMVRFLFEFNGIIENETELKKWLQSNDNYPDQVEFDQVGENDWLIQAVFYQMNG</sequence>
<gene>
    <name evidence="5" type="ORF">D5F11_013105</name>
</gene>
<dbReference type="Proteomes" id="UP000287296">
    <property type="component" value="Unassembled WGS sequence"/>
</dbReference>
<evidence type="ECO:0000313" key="5">
    <source>
        <dbReference type="EMBL" id="RST59290.1"/>
    </source>
</evidence>
<keyword evidence="1" id="KW-0597">Phosphoprotein</keyword>
<evidence type="ECO:0000259" key="4">
    <source>
        <dbReference type="SMART" id="SM01317"/>
    </source>
</evidence>
<evidence type="ECO:0000256" key="3">
    <source>
        <dbReference type="ARBA" id="ARBA00022777"/>
    </source>
</evidence>
<dbReference type="Gene3D" id="3.30.565.30">
    <property type="entry name" value="Sporulation initiation phosphotransferase B (SpoOB), C-terminal domain"/>
    <property type="match status" value="1"/>
</dbReference>
<dbReference type="SUPFAM" id="SSF55890">
    <property type="entry name" value="Sporulation response regulatory protein Spo0B"/>
    <property type="match status" value="1"/>
</dbReference>
<dbReference type="InterPro" id="IPR037100">
    <property type="entry name" value="Spo0B_C_sf"/>
</dbReference>
<dbReference type="AlphaFoldDB" id="A0A429X7J5"/>
<dbReference type="Pfam" id="PF14682">
    <property type="entry name" value="SPOB_ab"/>
    <property type="match status" value="1"/>
</dbReference>
<dbReference type="OrthoDB" id="2375606at2"/>
<evidence type="ECO:0000313" key="6">
    <source>
        <dbReference type="Proteomes" id="UP000287296"/>
    </source>
</evidence>
<evidence type="ECO:0000256" key="1">
    <source>
        <dbReference type="ARBA" id="ARBA00022553"/>
    </source>
</evidence>
<dbReference type="InterPro" id="IPR039506">
    <property type="entry name" value="SPOB_a"/>
</dbReference>
<dbReference type="InterPro" id="IPR016122">
    <property type="entry name" value="SpoOB_C"/>
</dbReference>
<name>A0A429X7J5_SIMTE</name>
<keyword evidence="2" id="KW-0808">Transferase</keyword>
<dbReference type="InterPro" id="IPR016120">
    <property type="entry name" value="Sig_transdc_His_kin_SpoOB"/>
</dbReference>
<dbReference type="Pfam" id="PF14689">
    <property type="entry name" value="SPOB_a"/>
    <property type="match status" value="1"/>
</dbReference>
<protein>
    <submittedName>
        <fullName evidence="5">Sporulation protein</fullName>
    </submittedName>
</protein>
<reference evidence="5 6" key="1">
    <citation type="submission" date="2018-12" db="EMBL/GenBank/DDBJ databases">
        <authorList>
            <person name="Sun L."/>
            <person name="Chen Z."/>
        </authorList>
    </citation>
    <scope>NUCLEOTIDE SEQUENCE [LARGE SCALE GENOMIC DNA]</scope>
    <source>
        <strain evidence="5 6">LMG 29736</strain>
    </source>
</reference>
<organism evidence="5 6">
    <name type="scientific">Siminovitchia terrae</name>
    <name type="common">Bacillus terrae</name>
    <dbReference type="NCBI Taxonomy" id="1914933"/>
    <lineage>
        <taxon>Bacteria</taxon>
        <taxon>Bacillati</taxon>
        <taxon>Bacillota</taxon>
        <taxon>Bacilli</taxon>
        <taxon>Bacillales</taxon>
        <taxon>Bacillaceae</taxon>
        <taxon>Siminovitchia</taxon>
    </lineage>
</organism>
<feature type="domain" description="Sporulation initiation phosphotransferase B C-terminal" evidence="4">
    <location>
        <begin position="59"/>
        <end position="172"/>
    </location>
</feature>
<accession>A0A429X7J5</accession>
<evidence type="ECO:0000256" key="2">
    <source>
        <dbReference type="ARBA" id="ARBA00022679"/>
    </source>
</evidence>
<dbReference type="EMBL" id="QYTW02000012">
    <property type="protein sequence ID" value="RST59290.1"/>
    <property type="molecule type" value="Genomic_DNA"/>
</dbReference>
<proteinExistence type="predicted"/>
<keyword evidence="3" id="KW-0418">Kinase</keyword>